<dbReference type="AlphaFoldDB" id="A0A316YXS1"/>
<evidence type="ECO:0000256" key="17">
    <source>
        <dbReference type="RuleBase" id="RU003932"/>
    </source>
</evidence>
<dbReference type="CDD" id="cd08771">
    <property type="entry name" value="DLP_1"/>
    <property type="match status" value="1"/>
</dbReference>
<dbReference type="PROSITE" id="PS51718">
    <property type="entry name" value="G_DYNAMIN_2"/>
    <property type="match status" value="1"/>
</dbReference>
<evidence type="ECO:0000256" key="18">
    <source>
        <dbReference type="SAM" id="MobiDB-lite"/>
    </source>
</evidence>
<feature type="domain" description="GED" evidence="19">
    <location>
        <begin position="859"/>
        <end position="949"/>
    </location>
</feature>
<dbReference type="InterPro" id="IPR001401">
    <property type="entry name" value="Dynamin_GTPase"/>
</dbReference>
<dbReference type="GeneID" id="37042651"/>
<dbReference type="InterPro" id="IPR019762">
    <property type="entry name" value="Dynamin_GTPase_CS"/>
</dbReference>
<dbReference type="InterPro" id="IPR056495">
    <property type="entry name" value="LIS_MGM1"/>
</dbReference>
<proteinExistence type="inferred from homology"/>
<keyword evidence="15" id="KW-1015">Disulfide bond</keyword>
<evidence type="ECO:0000256" key="15">
    <source>
        <dbReference type="ARBA" id="ARBA00023157"/>
    </source>
</evidence>
<protein>
    <recommendedName>
        <fullName evidence="3">dynamin GTPase</fullName>
        <ecNumber evidence="3">3.6.5.5</ecNumber>
    </recommendedName>
</protein>
<dbReference type="InterPro" id="IPR045063">
    <property type="entry name" value="Dynamin_N"/>
</dbReference>
<organism evidence="21 22">
    <name type="scientific">Acaromyces ingoldii</name>
    <dbReference type="NCBI Taxonomy" id="215250"/>
    <lineage>
        <taxon>Eukaryota</taxon>
        <taxon>Fungi</taxon>
        <taxon>Dikarya</taxon>
        <taxon>Basidiomycota</taxon>
        <taxon>Ustilaginomycotina</taxon>
        <taxon>Exobasidiomycetes</taxon>
        <taxon>Exobasidiales</taxon>
        <taxon>Cryptobasidiaceae</taxon>
        <taxon>Acaromyces</taxon>
    </lineage>
</organism>
<evidence type="ECO:0000259" key="19">
    <source>
        <dbReference type="PROSITE" id="PS51388"/>
    </source>
</evidence>
<keyword evidence="11" id="KW-1133">Transmembrane helix</keyword>
<evidence type="ECO:0000256" key="13">
    <source>
        <dbReference type="ARBA" id="ARBA00023134"/>
    </source>
</evidence>
<evidence type="ECO:0000256" key="10">
    <source>
        <dbReference type="ARBA" id="ARBA00022946"/>
    </source>
</evidence>
<dbReference type="GO" id="GO:0005874">
    <property type="term" value="C:microtubule"/>
    <property type="evidence" value="ECO:0007669"/>
    <property type="project" value="TreeGrafter"/>
</dbReference>
<evidence type="ECO:0000256" key="3">
    <source>
        <dbReference type="ARBA" id="ARBA00011980"/>
    </source>
</evidence>
<dbReference type="Gene3D" id="3.40.50.300">
    <property type="entry name" value="P-loop containing nucleotide triphosphate hydrolases"/>
    <property type="match status" value="1"/>
</dbReference>
<keyword evidence="12" id="KW-0496">Mitochondrion</keyword>
<dbReference type="EMBL" id="KZ819634">
    <property type="protein sequence ID" value="PWN94059.1"/>
    <property type="molecule type" value="Genomic_DNA"/>
</dbReference>
<comment type="catalytic activity">
    <reaction evidence="16">
        <text>GTP + H2O = GDP + phosphate + H(+)</text>
        <dbReference type="Rhea" id="RHEA:19669"/>
        <dbReference type="ChEBI" id="CHEBI:15377"/>
        <dbReference type="ChEBI" id="CHEBI:15378"/>
        <dbReference type="ChEBI" id="CHEBI:37565"/>
        <dbReference type="ChEBI" id="CHEBI:43474"/>
        <dbReference type="ChEBI" id="CHEBI:58189"/>
        <dbReference type="EC" id="3.6.5.5"/>
    </reaction>
</comment>
<evidence type="ECO:0000256" key="12">
    <source>
        <dbReference type="ARBA" id="ARBA00023128"/>
    </source>
</evidence>
<dbReference type="GO" id="GO:0046872">
    <property type="term" value="F:metal ion binding"/>
    <property type="evidence" value="ECO:0007669"/>
    <property type="project" value="UniProtKB-KW"/>
</dbReference>
<feature type="compositionally biased region" description="Gly residues" evidence="18">
    <location>
        <begin position="182"/>
        <end position="194"/>
    </location>
</feature>
<evidence type="ECO:0000256" key="14">
    <source>
        <dbReference type="ARBA" id="ARBA00023136"/>
    </source>
</evidence>
<dbReference type="GO" id="GO:0005758">
    <property type="term" value="C:mitochondrial intermembrane space"/>
    <property type="evidence" value="ECO:0007669"/>
    <property type="project" value="UniProtKB-SubCell"/>
</dbReference>
<reference evidence="21" key="1">
    <citation type="journal article" date="2018" name="Mol. Biol. Evol.">
        <title>Broad Genomic Sampling Reveals a Smut Pathogenic Ancestry of the Fungal Clade Ustilaginomycotina.</title>
        <authorList>
            <person name="Kijpornyongpan T."/>
            <person name="Mondo S.J."/>
            <person name="Barry K."/>
            <person name="Sandor L."/>
            <person name="Lee J."/>
            <person name="Lipzen A."/>
            <person name="Pangilinan J."/>
            <person name="LaButti K."/>
            <person name="Hainaut M."/>
            <person name="Henrissat B."/>
            <person name="Grigoriev I.V."/>
            <person name="Spatafora J.W."/>
            <person name="Aime M.C."/>
        </authorList>
    </citation>
    <scope>NUCLEOTIDE SEQUENCE [LARGE SCALE GENOMIC DNA]</scope>
    <source>
        <strain evidence="21">MCA 4198</strain>
    </source>
</reference>
<comment type="subcellular location">
    <subcellularLocation>
        <location evidence="1">Mitochondrion inner membrane</location>
    </subcellularLocation>
    <subcellularLocation>
        <location evidence="2">Mitochondrion intermembrane space</location>
    </subcellularLocation>
</comment>
<dbReference type="PRINTS" id="PR00195">
    <property type="entry name" value="DYNAMIN"/>
</dbReference>
<keyword evidence="5" id="KW-0479">Metal-binding</keyword>
<dbReference type="GO" id="GO:0005525">
    <property type="term" value="F:GTP binding"/>
    <property type="evidence" value="ECO:0007669"/>
    <property type="project" value="UniProtKB-KW"/>
</dbReference>
<dbReference type="FunCoup" id="A0A316YXS1">
    <property type="interactions" value="15"/>
</dbReference>
<evidence type="ECO:0000256" key="16">
    <source>
        <dbReference type="ARBA" id="ARBA00048040"/>
    </source>
</evidence>
<keyword evidence="13 17" id="KW-0342">GTP-binding</keyword>
<dbReference type="GO" id="GO:0005743">
    <property type="term" value="C:mitochondrial inner membrane"/>
    <property type="evidence" value="ECO:0007669"/>
    <property type="project" value="UniProtKB-SubCell"/>
</dbReference>
<dbReference type="PROSITE" id="PS51388">
    <property type="entry name" value="GED"/>
    <property type="match status" value="1"/>
</dbReference>
<feature type="region of interest" description="Disordered" evidence="18">
    <location>
        <begin position="156"/>
        <end position="195"/>
    </location>
</feature>
<dbReference type="InterPro" id="IPR030381">
    <property type="entry name" value="G_DYNAMIN_dom"/>
</dbReference>
<feature type="domain" description="Dynamin-type G" evidence="20">
    <location>
        <begin position="246"/>
        <end position="542"/>
    </location>
</feature>
<keyword evidence="6 17" id="KW-0547">Nucleotide-binding</keyword>
<dbReference type="FunFam" id="3.40.50.300:FF:000741">
    <property type="entry name" value="Putative mitochondrial dynamin GTPase"/>
    <property type="match status" value="1"/>
</dbReference>
<sequence>MSSALSRAVIGSVRAVPRHAATATATHSPSLTLRAVRPRTMAANDLLLLTTRTMHARAISSSNFTAVPKAFFRAFRVPAYALTAGGGAFAYASYKVDEFRGFMGDKLAVVGQNASEAFDSLATASGQAWAQAQSGWSRFSESASDFYKDVEGRVASATSGSGSKGGGNGGSSSSSGTEDGARGGGGPGGEGPGVGAAAIAASILGQDEEKQQGFTPGSSSEELMMLTRKLIEVRNILKSIEHDSDDLTLPSLVVIGSQSSGKSSVLEAIVGHEFLPKGNNMVTRRPIELTLIHTTPTAGASSKQIEYAEFPGLGIGRMTDFSQVQKTLYDLNMAVPPEECVSDSPIELKIHSPHVPDLTMIDLPGYVQLASMDQPEELREKISSLCEKYIQEPNVILAVCAADVDLANSPALRASRKVDPLGLRTIGVITKMDLVEPSVGAAMLTNNKYPLALGYVGVVCKNKHKPGFFQSSAGHEGVDGVREGNVTVAALRDEADYFASNREHFRAPTRGRNAGVEPMTGTDTLRRRLMSVLEENMGSSLHTISNAVQRELEEASYQFKVQYNDRAISPESYVAETMDALKMRFNEFASHFGKPEVRQLLKHALDEKVLDILAQMYWTEPKPKRDELARLTDDKKLTAEELDKYWQHKVEASSSALTKSGIGRQSTQIVVDAIRRQVEALAEAEPFNHHPDAAVRIAGFSAAILRDRFGLTADQVENCVKPFKYEVEVEGPEWEAGRQRSVVLVQRELDMCNEALARIKKAVGGRRLRAAVDYVEELDRRRAAAKEQARQRLAAHAASTGEAIVPANASSQDDEDPLRPEYNSAMIQKAREAMSLSERSSVLSWRINALKSRRCQSGPEQKAFCPEAFLNVVSEKLTYTAVMFINIELLAEFFYAFPREIDRELVYDLDKAIFARENPAVRRHLELQERKEKLEAVMERLDALSNVYADRGGGSGADKGGKKKGWNLF</sequence>
<evidence type="ECO:0000256" key="2">
    <source>
        <dbReference type="ARBA" id="ARBA00004569"/>
    </source>
</evidence>
<dbReference type="EC" id="3.6.5.5" evidence="3"/>
<keyword evidence="14" id="KW-0472">Membrane</keyword>
<evidence type="ECO:0000313" key="22">
    <source>
        <dbReference type="Proteomes" id="UP000245768"/>
    </source>
</evidence>
<evidence type="ECO:0000256" key="11">
    <source>
        <dbReference type="ARBA" id="ARBA00022989"/>
    </source>
</evidence>
<dbReference type="InterPro" id="IPR022812">
    <property type="entry name" value="Dynamin"/>
</dbReference>
<keyword evidence="4" id="KW-0812">Transmembrane</keyword>
<keyword evidence="22" id="KW-1185">Reference proteome</keyword>
<evidence type="ECO:0000256" key="9">
    <source>
        <dbReference type="ARBA" id="ARBA00022842"/>
    </source>
</evidence>
<evidence type="ECO:0000256" key="5">
    <source>
        <dbReference type="ARBA" id="ARBA00022723"/>
    </source>
</evidence>
<dbReference type="GO" id="GO:0008017">
    <property type="term" value="F:microtubule binding"/>
    <property type="evidence" value="ECO:0007669"/>
    <property type="project" value="TreeGrafter"/>
</dbReference>
<dbReference type="PANTHER" id="PTHR11566">
    <property type="entry name" value="DYNAMIN"/>
    <property type="match status" value="1"/>
</dbReference>
<keyword evidence="7" id="KW-0999">Mitochondrion inner membrane</keyword>
<keyword evidence="9" id="KW-0460">Magnesium</keyword>
<dbReference type="STRING" id="215250.A0A316YXS1"/>
<dbReference type="PANTHER" id="PTHR11566:SF212">
    <property type="entry name" value="DYNAMIN"/>
    <property type="match status" value="1"/>
</dbReference>
<dbReference type="GO" id="GO:0031623">
    <property type="term" value="P:receptor internalization"/>
    <property type="evidence" value="ECO:0007669"/>
    <property type="project" value="TreeGrafter"/>
</dbReference>
<evidence type="ECO:0000256" key="6">
    <source>
        <dbReference type="ARBA" id="ARBA00022741"/>
    </source>
</evidence>
<evidence type="ECO:0000256" key="4">
    <source>
        <dbReference type="ARBA" id="ARBA00022692"/>
    </source>
</evidence>
<evidence type="ECO:0000313" key="21">
    <source>
        <dbReference type="EMBL" id="PWN94059.1"/>
    </source>
</evidence>
<evidence type="ECO:0000256" key="1">
    <source>
        <dbReference type="ARBA" id="ARBA00004273"/>
    </source>
</evidence>
<dbReference type="GO" id="GO:0061024">
    <property type="term" value="P:membrane organization"/>
    <property type="evidence" value="ECO:0007669"/>
    <property type="project" value="UniProtKB-ARBA"/>
</dbReference>
<dbReference type="GO" id="GO:0003924">
    <property type="term" value="F:GTPase activity"/>
    <property type="evidence" value="ECO:0007669"/>
    <property type="project" value="InterPro"/>
</dbReference>
<dbReference type="SUPFAM" id="SSF52540">
    <property type="entry name" value="P-loop containing nucleoside triphosphate hydrolases"/>
    <property type="match status" value="1"/>
</dbReference>
<dbReference type="InterPro" id="IPR027417">
    <property type="entry name" value="P-loop_NTPase"/>
</dbReference>
<dbReference type="RefSeq" id="XP_025381257.1">
    <property type="nucleotide sequence ID" value="XM_025520735.1"/>
</dbReference>
<dbReference type="Proteomes" id="UP000245768">
    <property type="component" value="Unassembled WGS sequence"/>
</dbReference>
<dbReference type="PROSITE" id="PS00410">
    <property type="entry name" value="G_DYNAMIN_1"/>
    <property type="match status" value="1"/>
</dbReference>
<name>A0A316YXS1_9BASI</name>
<dbReference type="SMART" id="SM00053">
    <property type="entry name" value="DYNc"/>
    <property type="match status" value="1"/>
</dbReference>
<dbReference type="Pfam" id="PF24550">
    <property type="entry name" value="LIS_MGM1"/>
    <property type="match status" value="1"/>
</dbReference>
<dbReference type="Pfam" id="PF00350">
    <property type="entry name" value="Dynamin_N"/>
    <property type="match status" value="1"/>
</dbReference>
<gene>
    <name evidence="21" type="ORF">FA10DRAFT_264653</name>
</gene>
<evidence type="ECO:0000259" key="20">
    <source>
        <dbReference type="PROSITE" id="PS51718"/>
    </source>
</evidence>
<dbReference type="GO" id="GO:0005886">
    <property type="term" value="C:plasma membrane"/>
    <property type="evidence" value="ECO:0007669"/>
    <property type="project" value="TreeGrafter"/>
</dbReference>
<keyword evidence="8" id="KW-0378">Hydrolase</keyword>
<comment type="similarity">
    <text evidence="17">Belongs to the TRAFAC class dynamin-like GTPase superfamily. Dynamin/Fzo/YdjA family.</text>
</comment>
<dbReference type="InParanoid" id="A0A316YXS1"/>
<accession>A0A316YXS1</accession>
<evidence type="ECO:0000256" key="8">
    <source>
        <dbReference type="ARBA" id="ARBA00022801"/>
    </source>
</evidence>
<keyword evidence="10" id="KW-0809">Transit peptide</keyword>
<dbReference type="OrthoDB" id="5061070at2759"/>
<dbReference type="InterPro" id="IPR020850">
    <property type="entry name" value="GED_dom"/>
</dbReference>
<evidence type="ECO:0000256" key="7">
    <source>
        <dbReference type="ARBA" id="ARBA00022792"/>
    </source>
</evidence>